<reference evidence="1 2" key="1">
    <citation type="submission" date="2024-04" db="EMBL/GenBank/DDBJ databases">
        <title>Draft genome sequence of Pseudophaeobacter arcticus NBRC 116598.</title>
        <authorList>
            <person name="Miyakawa T."/>
            <person name="Kusuya Y."/>
            <person name="Miura T."/>
        </authorList>
    </citation>
    <scope>NUCLEOTIDE SEQUENCE [LARGE SCALE GENOMIC DNA]</scope>
    <source>
        <strain evidence="1 2">SU-CL00105</strain>
    </source>
</reference>
<proteinExistence type="predicted"/>
<evidence type="ECO:0000313" key="2">
    <source>
        <dbReference type="Proteomes" id="UP001441944"/>
    </source>
</evidence>
<dbReference type="EMBL" id="BAABWU010000027">
    <property type="protein sequence ID" value="GAA6198680.1"/>
    <property type="molecule type" value="Genomic_DNA"/>
</dbReference>
<name>A0ABQ0AS52_9RHOB</name>
<protein>
    <submittedName>
        <fullName evidence="1">Uncharacterized protein</fullName>
    </submittedName>
</protein>
<keyword evidence="2" id="KW-1185">Reference proteome</keyword>
<accession>A0ABQ0AS52</accession>
<evidence type="ECO:0000313" key="1">
    <source>
        <dbReference type="EMBL" id="GAA6198680.1"/>
    </source>
</evidence>
<comment type="caution">
    <text evidence="1">The sequence shown here is derived from an EMBL/GenBank/DDBJ whole genome shotgun (WGS) entry which is preliminary data.</text>
</comment>
<sequence>MPGIRFEEAVSNLNFSDNFWPLVQYQIPWPDHFAMIETTAKLLTT</sequence>
<gene>
    <name evidence="1" type="ORF">NBRC116598_41250</name>
</gene>
<dbReference type="Proteomes" id="UP001441944">
    <property type="component" value="Unassembled WGS sequence"/>
</dbReference>
<organism evidence="1 2">
    <name type="scientific">Pseudophaeobacter arcticus</name>
    <dbReference type="NCBI Taxonomy" id="385492"/>
    <lineage>
        <taxon>Bacteria</taxon>
        <taxon>Pseudomonadati</taxon>
        <taxon>Pseudomonadota</taxon>
        <taxon>Alphaproteobacteria</taxon>
        <taxon>Rhodobacterales</taxon>
        <taxon>Paracoccaceae</taxon>
        <taxon>Pseudophaeobacter</taxon>
    </lineage>
</organism>